<feature type="compositionally biased region" description="Basic and acidic residues" evidence="1">
    <location>
        <begin position="37"/>
        <end position="50"/>
    </location>
</feature>
<proteinExistence type="predicted"/>
<evidence type="ECO:0000313" key="3">
    <source>
        <dbReference type="EMBL" id="CCI46685.1"/>
    </source>
</evidence>
<feature type="transmembrane region" description="Helical" evidence="2">
    <location>
        <begin position="89"/>
        <end position="109"/>
    </location>
</feature>
<dbReference type="InParanoid" id="A0A024GIU1"/>
<evidence type="ECO:0000256" key="1">
    <source>
        <dbReference type="SAM" id="MobiDB-lite"/>
    </source>
</evidence>
<name>A0A024GIU1_9STRA</name>
<feature type="compositionally biased region" description="Polar residues" evidence="1">
    <location>
        <begin position="51"/>
        <end position="60"/>
    </location>
</feature>
<dbReference type="AlphaFoldDB" id="A0A024GIU1"/>
<dbReference type="Proteomes" id="UP000053237">
    <property type="component" value="Unassembled WGS sequence"/>
</dbReference>
<evidence type="ECO:0000313" key="4">
    <source>
        <dbReference type="Proteomes" id="UP000053237"/>
    </source>
</evidence>
<reference evidence="3 4" key="1">
    <citation type="submission" date="2012-05" db="EMBL/GenBank/DDBJ databases">
        <title>Recombination and specialization in a pathogen metapopulation.</title>
        <authorList>
            <person name="Gardiner A."/>
            <person name="Kemen E."/>
            <person name="Schultz-Larsen T."/>
            <person name="MacLean D."/>
            <person name="Van Oosterhout C."/>
            <person name="Jones J.D.G."/>
        </authorList>
    </citation>
    <scope>NUCLEOTIDE SEQUENCE [LARGE SCALE GENOMIC DNA]</scope>
    <source>
        <strain evidence="3 4">Ac Nc2</strain>
    </source>
</reference>
<keyword evidence="2" id="KW-0472">Membrane</keyword>
<dbReference type="OrthoDB" id="70598at2759"/>
<evidence type="ECO:0000256" key="2">
    <source>
        <dbReference type="SAM" id="Phobius"/>
    </source>
</evidence>
<feature type="region of interest" description="Disordered" evidence="1">
    <location>
        <begin position="34"/>
        <end position="60"/>
    </location>
</feature>
<keyword evidence="2" id="KW-1133">Transmembrane helix</keyword>
<keyword evidence="4" id="KW-1185">Reference proteome</keyword>
<gene>
    <name evidence="3" type="ORF">BN9_076400</name>
</gene>
<protein>
    <submittedName>
        <fullName evidence="3">Uncharacterized protein</fullName>
    </submittedName>
</protein>
<dbReference type="EMBL" id="CAIX01000137">
    <property type="protein sequence ID" value="CCI46685.1"/>
    <property type="molecule type" value="Genomic_DNA"/>
</dbReference>
<organism evidence="3 4">
    <name type="scientific">Albugo candida</name>
    <dbReference type="NCBI Taxonomy" id="65357"/>
    <lineage>
        <taxon>Eukaryota</taxon>
        <taxon>Sar</taxon>
        <taxon>Stramenopiles</taxon>
        <taxon>Oomycota</taxon>
        <taxon>Peronosporomycetes</taxon>
        <taxon>Albuginales</taxon>
        <taxon>Albuginaceae</taxon>
        <taxon>Albugo</taxon>
    </lineage>
</organism>
<keyword evidence="2" id="KW-0812">Transmembrane</keyword>
<sequence length="132" mass="14827">MSTASRLFVCTRTHSLDLSARFFSSSGQIRRRKPVRLGRDEARRKIEPKEQTQQSEAVTNYQEQLPAEAPFLSNNNAPQNLKTVLKESFFWGIGITLAFTLVGAIFGAMEQTDKPGCFAATKVIEELDKETE</sequence>
<accession>A0A024GIU1</accession>
<comment type="caution">
    <text evidence="3">The sequence shown here is derived from an EMBL/GenBank/DDBJ whole genome shotgun (WGS) entry which is preliminary data.</text>
</comment>